<dbReference type="RefSeq" id="WP_096492521.1">
    <property type="nucleotide sequence ID" value="NZ_CP023445.1"/>
</dbReference>
<dbReference type="Gene3D" id="3.40.50.1970">
    <property type="match status" value="1"/>
</dbReference>
<dbReference type="GO" id="GO:0005737">
    <property type="term" value="C:cytoplasm"/>
    <property type="evidence" value="ECO:0007669"/>
    <property type="project" value="InterPro"/>
</dbReference>
<dbReference type="KEGG" id="apre:CNX65_09990"/>
<reference evidence="13" key="1">
    <citation type="submission" date="2017-09" db="EMBL/GenBank/DDBJ databases">
        <title>Complete Genome Sequence of ansamitocin-producing Bacterium Actinosynnema pretiosum X47.</title>
        <authorList>
            <person name="Cao G."/>
            <person name="Zong G."/>
            <person name="Zhong C."/>
            <person name="Fu J."/>
        </authorList>
    </citation>
    <scope>NUCLEOTIDE SEQUENCE [LARGE SCALE GENOMIC DNA]</scope>
    <source>
        <strain evidence="13">X47</strain>
    </source>
</reference>
<dbReference type="FunFam" id="3.40.50.1970:FF:000007">
    <property type="entry name" value="Pentafunctional AROM polypeptide"/>
    <property type="match status" value="1"/>
</dbReference>
<dbReference type="NCBIfam" id="TIGR01357">
    <property type="entry name" value="aroB"/>
    <property type="match status" value="1"/>
</dbReference>
<accession>A0A290Z3L1</accession>
<evidence type="ECO:0000313" key="14">
    <source>
        <dbReference type="Proteomes" id="UP000218505"/>
    </source>
</evidence>
<comment type="cofactor">
    <cofactor evidence="3">
        <name>Zn(2+)</name>
        <dbReference type="ChEBI" id="CHEBI:29105"/>
    </cofactor>
</comment>
<dbReference type="EMBL" id="CP023445">
    <property type="protein sequence ID" value="ATE53582.1"/>
    <property type="molecule type" value="Genomic_DNA"/>
</dbReference>
<feature type="domain" description="3-dehydroquinate synthase C-terminal" evidence="12">
    <location>
        <begin position="200"/>
        <end position="327"/>
    </location>
</feature>
<dbReference type="Proteomes" id="UP000218505">
    <property type="component" value="Chromosome"/>
</dbReference>
<keyword evidence="7" id="KW-0520">NAD</keyword>
<organism evidence="13 14">
    <name type="scientific">Actinosynnema pretiosum</name>
    <dbReference type="NCBI Taxonomy" id="42197"/>
    <lineage>
        <taxon>Bacteria</taxon>
        <taxon>Bacillati</taxon>
        <taxon>Actinomycetota</taxon>
        <taxon>Actinomycetes</taxon>
        <taxon>Pseudonocardiales</taxon>
        <taxon>Pseudonocardiaceae</taxon>
        <taxon>Actinosynnema</taxon>
    </lineage>
</organism>
<evidence type="ECO:0000256" key="2">
    <source>
        <dbReference type="ARBA" id="ARBA00001941"/>
    </source>
</evidence>
<dbReference type="InterPro" id="IPR030963">
    <property type="entry name" value="DHQ_synth_fam"/>
</dbReference>
<dbReference type="InterPro" id="IPR056179">
    <property type="entry name" value="DHQS_C"/>
</dbReference>
<dbReference type="InterPro" id="IPR016037">
    <property type="entry name" value="DHQ_synth_AroB"/>
</dbReference>
<gene>
    <name evidence="13" type="primary">aroB</name>
    <name evidence="13" type="ORF">CNX65_09990</name>
</gene>
<dbReference type="AlphaFoldDB" id="A0A290Z3L1"/>
<dbReference type="GO" id="GO:0009073">
    <property type="term" value="P:aromatic amino acid family biosynthetic process"/>
    <property type="evidence" value="ECO:0007669"/>
    <property type="project" value="InterPro"/>
</dbReference>
<feature type="domain" description="3-dehydroquinate synthase N-terminal" evidence="11">
    <location>
        <begin position="87"/>
        <end position="198"/>
    </location>
</feature>
<dbReference type="GO" id="GO:0009423">
    <property type="term" value="P:chorismate biosynthetic process"/>
    <property type="evidence" value="ECO:0007669"/>
    <property type="project" value="UniProtKB-UniRule"/>
</dbReference>
<dbReference type="GO" id="GO:0000166">
    <property type="term" value="F:nucleotide binding"/>
    <property type="evidence" value="ECO:0007669"/>
    <property type="project" value="UniProtKB-KW"/>
</dbReference>
<evidence type="ECO:0000256" key="4">
    <source>
        <dbReference type="ARBA" id="ARBA00022723"/>
    </source>
</evidence>
<dbReference type="PANTHER" id="PTHR43622:SF1">
    <property type="entry name" value="3-DEHYDROQUINATE SYNTHASE"/>
    <property type="match status" value="1"/>
</dbReference>
<evidence type="ECO:0000256" key="9">
    <source>
        <dbReference type="ARBA" id="ARBA00023285"/>
    </source>
</evidence>
<dbReference type="InterPro" id="IPR050071">
    <property type="entry name" value="Dehydroquinate_synthase"/>
</dbReference>
<sequence length="382" mass="41038">MDSPAGYRIHDNIPLPGNLDQVDVHVTRDDDYRIHVLPDVDRAVDALLTELDGRRAVVITDDVVADLHEGRISAELAARGQLIGRTAIRAGEKSKSLTTAFELIDWLAEVDLARRDVVIALGGGVVVDTVGFVASAYMRGVPYLNMPTTLLAQVDAGIGGKVAVDHSEAKNLVGAFYQPKAVISCLEHLRTLDTRQIRSGLAEVVKKAVIASPELFDYIEANADDLLACASPAIDVLVHAAGAIKTKLVGRDPYEIDLRRPLNFGHTTGHAVETVTNYGPVLHGEAVAFGMVVAVDVARARGLVVPEVADRITALIRRLGLPVALEELGAVPRVDDVVAALLKIRQIRDGSLRFVLPVELGATVIAEDVTEDEVRAALVRLR</sequence>
<keyword evidence="9" id="KW-0170">Cobalt</keyword>
<comment type="cofactor">
    <cofactor evidence="1">
        <name>NAD(+)</name>
        <dbReference type="ChEBI" id="CHEBI:57540"/>
    </cofactor>
</comment>
<evidence type="ECO:0000313" key="13">
    <source>
        <dbReference type="EMBL" id="ATE53582.1"/>
    </source>
</evidence>
<comment type="cofactor">
    <cofactor evidence="2">
        <name>Co(2+)</name>
        <dbReference type="ChEBI" id="CHEBI:48828"/>
    </cofactor>
</comment>
<dbReference type="PANTHER" id="PTHR43622">
    <property type="entry name" value="3-DEHYDROQUINATE SYNTHASE"/>
    <property type="match status" value="1"/>
</dbReference>
<keyword evidence="4" id="KW-0479">Metal-binding</keyword>
<evidence type="ECO:0000256" key="5">
    <source>
        <dbReference type="ARBA" id="ARBA00022741"/>
    </source>
</evidence>
<dbReference type="Pfam" id="PF01761">
    <property type="entry name" value="DHQ_synthase"/>
    <property type="match status" value="1"/>
</dbReference>
<evidence type="ECO:0000256" key="8">
    <source>
        <dbReference type="ARBA" id="ARBA00023239"/>
    </source>
</evidence>
<dbReference type="Gene3D" id="1.20.1090.10">
    <property type="entry name" value="Dehydroquinate synthase-like - alpha domain"/>
    <property type="match status" value="1"/>
</dbReference>
<keyword evidence="8" id="KW-0456">Lyase</keyword>
<evidence type="ECO:0000259" key="12">
    <source>
        <dbReference type="Pfam" id="PF24621"/>
    </source>
</evidence>
<dbReference type="Pfam" id="PF24621">
    <property type="entry name" value="DHQS_C"/>
    <property type="match status" value="1"/>
</dbReference>
<dbReference type="PIRSF" id="PIRSF001455">
    <property type="entry name" value="DHQ_synth"/>
    <property type="match status" value="1"/>
</dbReference>
<proteinExistence type="predicted"/>
<evidence type="ECO:0000259" key="11">
    <source>
        <dbReference type="Pfam" id="PF01761"/>
    </source>
</evidence>
<keyword evidence="5" id="KW-0547">Nucleotide-binding</keyword>
<evidence type="ECO:0000256" key="7">
    <source>
        <dbReference type="ARBA" id="ARBA00023027"/>
    </source>
</evidence>
<keyword evidence="6" id="KW-0862">Zinc</keyword>
<evidence type="ECO:0000256" key="1">
    <source>
        <dbReference type="ARBA" id="ARBA00001911"/>
    </source>
</evidence>
<protein>
    <recommendedName>
        <fullName evidence="10">3-dehydroquinate synthase</fullName>
        <ecNumber evidence="10">4.2.3.4</ecNumber>
    </recommendedName>
</protein>
<name>A0A290Z3L1_9PSEU</name>
<evidence type="ECO:0000256" key="3">
    <source>
        <dbReference type="ARBA" id="ARBA00001947"/>
    </source>
</evidence>
<dbReference type="SUPFAM" id="SSF56796">
    <property type="entry name" value="Dehydroquinate synthase-like"/>
    <property type="match status" value="1"/>
</dbReference>
<dbReference type="EC" id="4.2.3.4" evidence="10"/>
<keyword evidence="14" id="KW-1185">Reference proteome</keyword>
<evidence type="ECO:0000256" key="6">
    <source>
        <dbReference type="ARBA" id="ARBA00022833"/>
    </source>
</evidence>
<evidence type="ECO:0000256" key="10">
    <source>
        <dbReference type="NCBIfam" id="TIGR01357"/>
    </source>
</evidence>
<dbReference type="GO" id="GO:0046872">
    <property type="term" value="F:metal ion binding"/>
    <property type="evidence" value="ECO:0007669"/>
    <property type="project" value="UniProtKB-KW"/>
</dbReference>
<dbReference type="InterPro" id="IPR030960">
    <property type="entry name" value="DHQS/DOIS_N"/>
</dbReference>
<dbReference type="GO" id="GO:0003856">
    <property type="term" value="F:3-dehydroquinate synthase activity"/>
    <property type="evidence" value="ECO:0007669"/>
    <property type="project" value="UniProtKB-UniRule"/>
</dbReference>
<dbReference type="CDD" id="cd08195">
    <property type="entry name" value="DHQS"/>
    <property type="match status" value="1"/>
</dbReference>